<dbReference type="OrthoDB" id="1937632at2759"/>
<evidence type="ECO:0000313" key="4">
    <source>
        <dbReference type="EMBL" id="KQK11661.1"/>
    </source>
</evidence>
<keyword evidence="3" id="KW-0812">Transmembrane</keyword>
<dbReference type="KEGG" id="bdi:100831635"/>
<evidence type="ECO:0000313" key="5">
    <source>
        <dbReference type="EnsemblPlants" id="KQK11661"/>
    </source>
</evidence>
<dbReference type="EnsemblPlants" id="KQK11661">
    <property type="protein sequence ID" value="KQK11661"/>
    <property type="gene ID" value="BRADI_2g61490v3"/>
</dbReference>
<organism evidence="4">
    <name type="scientific">Brachypodium distachyon</name>
    <name type="common">Purple false brome</name>
    <name type="synonym">Trachynia distachya</name>
    <dbReference type="NCBI Taxonomy" id="15368"/>
    <lineage>
        <taxon>Eukaryota</taxon>
        <taxon>Viridiplantae</taxon>
        <taxon>Streptophyta</taxon>
        <taxon>Embryophyta</taxon>
        <taxon>Tracheophyta</taxon>
        <taxon>Spermatophyta</taxon>
        <taxon>Magnoliopsida</taxon>
        <taxon>Liliopsida</taxon>
        <taxon>Poales</taxon>
        <taxon>Poaceae</taxon>
        <taxon>BOP clade</taxon>
        <taxon>Pooideae</taxon>
        <taxon>Stipodae</taxon>
        <taxon>Brachypodieae</taxon>
        <taxon>Brachypodium</taxon>
    </lineage>
</organism>
<keyword evidence="1" id="KW-0175">Coiled coil</keyword>
<name>A0A0Q3GMH6_BRADI</name>
<feature type="transmembrane region" description="Helical" evidence="3">
    <location>
        <begin position="26"/>
        <end position="49"/>
    </location>
</feature>
<evidence type="ECO:0000256" key="2">
    <source>
        <dbReference type="SAM" id="MobiDB-lite"/>
    </source>
</evidence>
<feature type="transmembrane region" description="Helical" evidence="3">
    <location>
        <begin position="230"/>
        <end position="248"/>
    </location>
</feature>
<dbReference type="STRING" id="15368.A0A0Q3GMH6"/>
<keyword evidence="6" id="KW-1185">Reference proteome</keyword>
<dbReference type="RefSeq" id="XP_003567507.1">
    <property type="nucleotide sequence ID" value="XM_003567459.4"/>
</dbReference>
<evidence type="ECO:0000256" key="3">
    <source>
        <dbReference type="SAM" id="Phobius"/>
    </source>
</evidence>
<protein>
    <submittedName>
        <fullName evidence="4 5">Uncharacterized protein</fullName>
    </submittedName>
</protein>
<keyword evidence="3" id="KW-1133">Transmembrane helix</keyword>
<feature type="transmembrane region" description="Helical" evidence="3">
    <location>
        <begin position="200"/>
        <end position="218"/>
    </location>
</feature>
<dbReference type="PANTHER" id="PTHR36073:SF1">
    <property type="entry name" value="OS01G0962100 PROTEIN"/>
    <property type="match status" value="1"/>
</dbReference>
<accession>A0A0Q3GMH6</accession>
<feature type="region of interest" description="Disordered" evidence="2">
    <location>
        <begin position="137"/>
        <end position="167"/>
    </location>
</feature>
<dbReference type="Gramene" id="KQK11661">
    <property type="protein sequence ID" value="KQK11661"/>
    <property type="gene ID" value="BRADI_2g61490v3"/>
</dbReference>
<dbReference type="Proteomes" id="UP000008810">
    <property type="component" value="Chromosome 2"/>
</dbReference>
<dbReference type="PANTHER" id="PTHR36073">
    <property type="match status" value="1"/>
</dbReference>
<keyword evidence="3" id="KW-0472">Membrane</keyword>
<reference evidence="4" key="2">
    <citation type="submission" date="2017-06" db="EMBL/GenBank/DDBJ databases">
        <title>WGS assembly of Brachypodium distachyon.</title>
        <authorList>
            <consortium name="The International Brachypodium Initiative"/>
            <person name="Lucas S."/>
            <person name="Harmon-Smith M."/>
            <person name="Lail K."/>
            <person name="Tice H."/>
            <person name="Grimwood J."/>
            <person name="Bruce D."/>
            <person name="Barry K."/>
            <person name="Shu S."/>
            <person name="Lindquist E."/>
            <person name="Wang M."/>
            <person name="Pitluck S."/>
            <person name="Vogel J.P."/>
            <person name="Garvin D.F."/>
            <person name="Mockler T.C."/>
            <person name="Schmutz J."/>
            <person name="Rokhsar D."/>
            <person name="Bevan M.W."/>
        </authorList>
    </citation>
    <scope>NUCLEOTIDE SEQUENCE</scope>
    <source>
        <strain evidence="4">Bd21</strain>
    </source>
</reference>
<proteinExistence type="predicted"/>
<evidence type="ECO:0000313" key="6">
    <source>
        <dbReference type="Proteomes" id="UP000008810"/>
    </source>
</evidence>
<feature type="transmembrane region" description="Helical" evidence="3">
    <location>
        <begin position="260"/>
        <end position="279"/>
    </location>
</feature>
<dbReference type="AlphaFoldDB" id="A0A0Q3GMH6"/>
<gene>
    <name evidence="5" type="primary">LOC100831635</name>
    <name evidence="4" type="ORF">BRADI_2g61490v3</name>
</gene>
<evidence type="ECO:0000256" key="1">
    <source>
        <dbReference type="SAM" id="Coils"/>
    </source>
</evidence>
<reference evidence="4 5" key="1">
    <citation type="journal article" date="2010" name="Nature">
        <title>Genome sequencing and analysis of the model grass Brachypodium distachyon.</title>
        <authorList>
            <consortium name="International Brachypodium Initiative"/>
        </authorList>
    </citation>
    <scope>NUCLEOTIDE SEQUENCE [LARGE SCALE GENOMIC DNA]</scope>
    <source>
        <strain evidence="4 5">Bd21</strain>
    </source>
</reference>
<feature type="coiled-coil region" evidence="1">
    <location>
        <begin position="62"/>
        <end position="134"/>
    </location>
</feature>
<sequence>MYSSSSSSSCLVVALARWFLRLAVQLPALICLEAMACALAFLTSPLRVLAAADRERKLDGLLGEMEAQMEKVVWENRALEEKLKAALMEQADLEDVLDEMDQEHDEAFARIRFLEAQMKALKKENLRLRELKGKAAWDEKKKPAPALTAGGREEEQEEGEEEQEEGFVFVSGDDSSKAAAEEEAQRQLGLLAATARRRSLFSVGMSAAVGGVAAWAAAEDAPAHACLPLLAGLLAVVAMSMCSVARLFRARHGRRQASGAVALLSVNWFLLGVLTYPMLPGVARAVLPRAARLAGPAIAWLAAAVPL</sequence>
<dbReference type="FunCoup" id="A0A0Q3GMH6">
    <property type="interactions" value="673"/>
</dbReference>
<dbReference type="ExpressionAtlas" id="A0A0Q3GMH6">
    <property type="expression patterns" value="baseline and differential"/>
</dbReference>
<dbReference type="GeneID" id="100831635"/>
<feature type="compositionally biased region" description="Acidic residues" evidence="2">
    <location>
        <begin position="154"/>
        <end position="165"/>
    </location>
</feature>
<reference evidence="5" key="3">
    <citation type="submission" date="2018-08" db="UniProtKB">
        <authorList>
            <consortium name="EnsemblPlants"/>
        </authorList>
    </citation>
    <scope>IDENTIFICATION</scope>
    <source>
        <strain evidence="5">cv. Bd21</strain>
    </source>
</reference>
<dbReference type="EMBL" id="CM000881">
    <property type="protein sequence ID" value="KQK11661.1"/>
    <property type="molecule type" value="Genomic_DNA"/>
</dbReference>